<comment type="caution">
    <text evidence="3">The sequence shown here is derived from an EMBL/GenBank/DDBJ whole genome shotgun (WGS) entry which is preliminary data.</text>
</comment>
<dbReference type="PANTHER" id="PTHR33169">
    <property type="entry name" value="PADR-FAMILY TRANSCRIPTIONAL REGULATOR"/>
    <property type="match status" value="1"/>
</dbReference>
<evidence type="ECO:0000259" key="1">
    <source>
        <dbReference type="Pfam" id="PF03551"/>
    </source>
</evidence>
<organism evidence="3">
    <name type="scientific">Caldiarchaeum subterraneum</name>
    <dbReference type="NCBI Taxonomy" id="311458"/>
    <lineage>
        <taxon>Archaea</taxon>
        <taxon>Nitrososphaerota</taxon>
        <taxon>Candidatus Caldarchaeales</taxon>
        <taxon>Candidatus Caldarchaeaceae</taxon>
        <taxon>Candidatus Caldarchaeum</taxon>
    </lineage>
</organism>
<dbReference type="InterPro" id="IPR036388">
    <property type="entry name" value="WH-like_DNA-bd_sf"/>
</dbReference>
<dbReference type="EMBL" id="DTCM01000093">
    <property type="protein sequence ID" value="HGL41555.1"/>
    <property type="molecule type" value="Genomic_DNA"/>
</dbReference>
<dbReference type="PANTHER" id="PTHR33169:SF14">
    <property type="entry name" value="TRANSCRIPTIONAL REGULATOR RV3488"/>
    <property type="match status" value="1"/>
</dbReference>
<dbReference type="AlphaFoldDB" id="A0A7C4E105"/>
<dbReference type="SUPFAM" id="SSF46785">
    <property type="entry name" value="Winged helix' DNA-binding domain"/>
    <property type="match status" value="1"/>
</dbReference>
<reference evidence="3" key="1">
    <citation type="journal article" date="2020" name="mSystems">
        <title>Genome- and Community-Level Interaction Insights into Carbon Utilization and Element Cycling Functions of Hydrothermarchaeota in Hydrothermal Sediment.</title>
        <authorList>
            <person name="Zhou Z."/>
            <person name="Liu Y."/>
            <person name="Xu W."/>
            <person name="Pan J."/>
            <person name="Luo Z.H."/>
            <person name="Li M."/>
        </authorList>
    </citation>
    <scope>NUCLEOTIDE SEQUENCE [LARGE SCALE GENOMIC DNA]</scope>
    <source>
        <strain evidence="4">SpSt-1073</strain>
        <strain evidence="3">SpSt-613</strain>
        <strain evidence="2">SpSt-669</strain>
    </source>
</reference>
<protein>
    <submittedName>
        <fullName evidence="3">PadR family transcriptional regulator</fullName>
    </submittedName>
</protein>
<evidence type="ECO:0000313" key="2">
    <source>
        <dbReference type="EMBL" id="HGL41555.1"/>
    </source>
</evidence>
<dbReference type="InterPro" id="IPR005149">
    <property type="entry name" value="Tscrpt_reg_PadR_N"/>
</dbReference>
<proteinExistence type="predicted"/>
<dbReference type="InterPro" id="IPR052509">
    <property type="entry name" value="Metal_resp_DNA-bind_regulator"/>
</dbReference>
<accession>A0A7C4E105</accession>
<evidence type="ECO:0000313" key="4">
    <source>
        <dbReference type="EMBL" id="HHN51947.1"/>
    </source>
</evidence>
<dbReference type="EMBL" id="DTAD01000011">
    <property type="protein sequence ID" value="HGN89676.1"/>
    <property type="molecule type" value="Genomic_DNA"/>
</dbReference>
<sequence length="105" mass="12342">MAYERLVRKLTHENLWLYILTLLSKRPLYGYEIRALIEKEFGFKPGEVTSYVVLYRLERAGLIKVVEESRSSRGPSRRYYTLTPKGKDTLKKAKTFLEELVSRLA</sequence>
<gene>
    <name evidence="4" type="ORF">ENM30_01395</name>
    <name evidence="3" type="ORF">ENT82_00890</name>
    <name evidence="2" type="ORF">ENU43_07845</name>
</gene>
<dbReference type="Pfam" id="PF03551">
    <property type="entry name" value="PadR"/>
    <property type="match status" value="1"/>
</dbReference>
<evidence type="ECO:0000313" key="3">
    <source>
        <dbReference type="EMBL" id="HGN89676.1"/>
    </source>
</evidence>
<dbReference type="EMBL" id="DRXG01000026">
    <property type="protein sequence ID" value="HHN51947.1"/>
    <property type="molecule type" value="Genomic_DNA"/>
</dbReference>
<name>A0A7C4E105_CALS0</name>
<dbReference type="Gene3D" id="1.10.10.10">
    <property type="entry name" value="Winged helix-like DNA-binding domain superfamily/Winged helix DNA-binding domain"/>
    <property type="match status" value="1"/>
</dbReference>
<dbReference type="InterPro" id="IPR036390">
    <property type="entry name" value="WH_DNA-bd_sf"/>
</dbReference>
<feature type="domain" description="Transcription regulator PadR N-terminal" evidence="1">
    <location>
        <begin position="19"/>
        <end position="92"/>
    </location>
</feature>